<dbReference type="InterPro" id="IPR003406">
    <property type="entry name" value="Glyco_trans_14"/>
</dbReference>
<keyword evidence="10" id="KW-0333">Golgi apparatus</keyword>
<dbReference type="GO" id="GO:0016020">
    <property type="term" value="C:membrane"/>
    <property type="evidence" value="ECO:0007669"/>
    <property type="project" value="InterPro"/>
</dbReference>
<dbReference type="GO" id="GO:0030158">
    <property type="term" value="F:protein xylosyltransferase activity"/>
    <property type="evidence" value="ECO:0007669"/>
    <property type="project" value="InterPro"/>
</dbReference>
<dbReference type="GO" id="GO:0015012">
    <property type="term" value="P:heparan sulfate proteoglycan biosynthetic process"/>
    <property type="evidence" value="ECO:0007669"/>
    <property type="project" value="TreeGrafter"/>
</dbReference>
<dbReference type="PANTHER" id="PTHR46025">
    <property type="entry name" value="XYLOSYLTRANSFERASE OXT"/>
    <property type="match status" value="1"/>
</dbReference>
<dbReference type="PANTHER" id="PTHR46025:SF3">
    <property type="entry name" value="XYLOSYLTRANSFERASE OXT"/>
    <property type="match status" value="1"/>
</dbReference>
<keyword evidence="13" id="KW-0325">Glycoprotein</keyword>
<gene>
    <name evidence="15" type="ORF">H5R63_00760</name>
</gene>
<protein>
    <recommendedName>
        <fullName evidence="14">Peptide O-xylosyltransferase</fullName>
    </recommendedName>
</protein>
<dbReference type="GO" id="GO:0046872">
    <property type="term" value="F:metal ion binding"/>
    <property type="evidence" value="ECO:0007669"/>
    <property type="project" value="UniProtKB-KW"/>
</dbReference>
<evidence type="ECO:0000256" key="3">
    <source>
        <dbReference type="ARBA" id="ARBA00022676"/>
    </source>
</evidence>
<evidence type="ECO:0000256" key="7">
    <source>
        <dbReference type="ARBA" id="ARBA00022824"/>
    </source>
</evidence>
<comment type="caution">
    <text evidence="15">The sequence shown here is derived from an EMBL/GenBank/DDBJ whole genome shotgun (WGS) entry which is preliminary data.</text>
</comment>
<keyword evidence="3" id="KW-0328">Glycosyltransferase</keyword>
<dbReference type="Proteomes" id="UP000518255">
    <property type="component" value="Unassembled WGS sequence"/>
</dbReference>
<dbReference type="EMBL" id="JACIUY010000023">
    <property type="protein sequence ID" value="MBB1085349.1"/>
    <property type="molecule type" value="Genomic_DNA"/>
</dbReference>
<name>A0A7W3YB66_9LACO</name>
<evidence type="ECO:0000313" key="15">
    <source>
        <dbReference type="EMBL" id="MBB1085349.1"/>
    </source>
</evidence>
<dbReference type="RefSeq" id="WP_182580127.1">
    <property type="nucleotide sequence ID" value="NZ_JACIUY010000023.1"/>
</dbReference>
<sequence length="285" mass="34028">MQAVLIIAHKDIDQVIELSKKLRPTFKVIIHFDKKTPVSETQKQKLQQLGVDYFSKISVNWGSWSIGQVAVELMCRAMQDPEIDYVHLISGQDWPLKPVEEIKNFYEENNNIYLRYYKADVKKGRDNALNWQKFYYNYDLINRHSLFGKVFNRLSTWTQSLLRVNKLKSLGIDYEIYTGANWCDLPRDAVIYCLDYFDNHENFRKMLKTGSFSDEFWVQTIICNTPQFKSRLQYDYHRFIKWEHIHNSFPAILDERDYEAIKKSNAMFGRKFESPYSDKLRQLLP</sequence>
<accession>A0A7W3YB66</accession>
<comment type="subcellular location">
    <subcellularLocation>
        <location evidence="2">Endoplasmic reticulum membrane</location>
        <topology evidence="2">Single-pass type II membrane protein</topology>
    </subcellularLocation>
    <subcellularLocation>
        <location evidence="1">Golgi apparatus membrane</location>
        <topology evidence="1">Single-pass type II membrane protein</topology>
    </subcellularLocation>
</comment>
<evidence type="ECO:0000256" key="14">
    <source>
        <dbReference type="ARBA" id="ARBA00042865"/>
    </source>
</evidence>
<evidence type="ECO:0000256" key="13">
    <source>
        <dbReference type="ARBA" id="ARBA00023180"/>
    </source>
</evidence>
<keyword evidence="7" id="KW-0256">Endoplasmic reticulum</keyword>
<evidence type="ECO:0000256" key="1">
    <source>
        <dbReference type="ARBA" id="ARBA00004323"/>
    </source>
</evidence>
<evidence type="ECO:0000256" key="8">
    <source>
        <dbReference type="ARBA" id="ARBA00022968"/>
    </source>
</evidence>
<keyword evidence="9" id="KW-1133">Transmembrane helix</keyword>
<keyword evidence="8" id="KW-0735">Signal-anchor</keyword>
<evidence type="ECO:0000256" key="6">
    <source>
        <dbReference type="ARBA" id="ARBA00022723"/>
    </source>
</evidence>
<keyword evidence="12" id="KW-1015">Disulfide bond</keyword>
<reference evidence="15 16" key="1">
    <citation type="submission" date="2020-07" db="EMBL/GenBank/DDBJ databases">
        <title>Description of Limosilactobacillus balticus sp. nov., Limosilactobacillus agrestis sp. nov., Limosilactobacillus albertensis sp. nov., Limosilactobacillus rudii sp. nov., Limosilactobacillus fastidiosus sp. nov., five novel Limosilactobacillus species isolated from the vertebrate gastrointestinal tract, and proposal of 6 subspecies of Limosilactobacillus reuteri adapted to the gastrointestinal tract of specific vertebrate hosts.</title>
        <authorList>
            <person name="Li F."/>
            <person name="Cheng C."/>
            <person name="Zheng J."/>
            <person name="Quevedo R.M."/>
            <person name="Li J."/>
            <person name="Roos S."/>
            <person name="Gaenzle M.G."/>
            <person name="Walter J."/>
        </authorList>
    </citation>
    <scope>NUCLEOTIDE SEQUENCE [LARGE SCALE GENOMIC DNA]</scope>
    <source>
        <strain evidence="15 16">WF-MA3-C</strain>
    </source>
</reference>
<keyword evidence="5" id="KW-0812">Transmembrane</keyword>
<evidence type="ECO:0000256" key="12">
    <source>
        <dbReference type="ARBA" id="ARBA00023157"/>
    </source>
</evidence>
<dbReference type="AlphaFoldDB" id="A0A7W3YB66"/>
<evidence type="ECO:0000256" key="9">
    <source>
        <dbReference type="ARBA" id="ARBA00022989"/>
    </source>
</evidence>
<dbReference type="GO" id="GO:0050650">
    <property type="term" value="P:chondroitin sulfate proteoglycan biosynthetic process"/>
    <property type="evidence" value="ECO:0007669"/>
    <property type="project" value="TreeGrafter"/>
</dbReference>
<proteinExistence type="predicted"/>
<evidence type="ECO:0000256" key="10">
    <source>
        <dbReference type="ARBA" id="ARBA00023034"/>
    </source>
</evidence>
<evidence type="ECO:0000256" key="4">
    <source>
        <dbReference type="ARBA" id="ARBA00022679"/>
    </source>
</evidence>
<organism evidence="15 16">
    <name type="scientific">Limosilactobacillus fastidiosus</name>
    <dbReference type="NCBI Taxonomy" id="2759855"/>
    <lineage>
        <taxon>Bacteria</taxon>
        <taxon>Bacillati</taxon>
        <taxon>Bacillota</taxon>
        <taxon>Bacilli</taxon>
        <taxon>Lactobacillales</taxon>
        <taxon>Lactobacillaceae</taxon>
        <taxon>Limosilactobacillus</taxon>
    </lineage>
</organism>
<evidence type="ECO:0000256" key="11">
    <source>
        <dbReference type="ARBA" id="ARBA00023136"/>
    </source>
</evidence>
<keyword evidence="6" id="KW-0479">Metal-binding</keyword>
<dbReference type="InterPro" id="IPR043538">
    <property type="entry name" value="XYLT"/>
</dbReference>
<keyword evidence="11" id="KW-0472">Membrane</keyword>
<evidence type="ECO:0000256" key="2">
    <source>
        <dbReference type="ARBA" id="ARBA00004648"/>
    </source>
</evidence>
<evidence type="ECO:0000256" key="5">
    <source>
        <dbReference type="ARBA" id="ARBA00022692"/>
    </source>
</evidence>
<evidence type="ECO:0000313" key="16">
    <source>
        <dbReference type="Proteomes" id="UP000518255"/>
    </source>
</evidence>
<dbReference type="Pfam" id="PF02485">
    <property type="entry name" value="Branch"/>
    <property type="match status" value="1"/>
</dbReference>
<keyword evidence="4 15" id="KW-0808">Transferase</keyword>